<dbReference type="PANTHER" id="PTHR13060:SF0">
    <property type="entry name" value="PROTEIN ECDYSONELESS HOMOLOG"/>
    <property type="match status" value="1"/>
</dbReference>
<dbReference type="AlphaFoldDB" id="A0A2K3PRY9"/>
<comment type="caution">
    <text evidence="2">The sequence shown here is derived from an EMBL/GenBank/DDBJ whole genome shotgun (WGS) entry which is preliminary data.</text>
</comment>
<dbReference type="ExpressionAtlas" id="A0A2K3PRY9">
    <property type="expression patterns" value="baseline"/>
</dbReference>
<dbReference type="STRING" id="57577.A0A2K3PRY9"/>
<dbReference type="PANTHER" id="PTHR13060">
    <property type="entry name" value="SGT1 PROTEIN HSGT1 SUPPRESSOR OF GCR2"/>
    <property type="match status" value="1"/>
</dbReference>
<evidence type="ECO:0000256" key="1">
    <source>
        <dbReference type="SAM" id="MobiDB-lite"/>
    </source>
</evidence>
<reference evidence="2 3" key="2">
    <citation type="journal article" date="2017" name="Front. Plant Sci.">
        <title>Gene Classification and Mining of Molecular Markers Useful in Red Clover (Trifolium pratense) Breeding.</title>
        <authorList>
            <person name="Istvanek J."/>
            <person name="Dluhosova J."/>
            <person name="Dluhos P."/>
            <person name="Patkova L."/>
            <person name="Nedelnik J."/>
            <person name="Repkova J."/>
        </authorList>
    </citation>
    <scope>NUCLEOTIDE SEQUENCE [LARGE SCALE GENOMIC DNA]</scope>
    <source>
        <strain evidence="3">cv. Tatra</strain>
        <tissue evidence="2">Young leaves</tissue>
    </source>
</reference>
<protein>
    <submittedName>
        <fullName evidence="2">SGT1-plant-like protein</fullName>
    </submittedName>
</protein>
<feature type="region of interest" description="Disordered" evidence="1">
    <location>
        <begin position="57"/>
        <end position="83"/>
    </location>
</feature>
<dbReference type="GO" id="GO:0005634">
    <property type="term" value="C:nucleus"/>
    <property type="evidence" value="ECO:0007669"/>
    <property type="project" value="TreeGrafter"/>
</dbReference>
<gene>
    <name evidence="2" type="ORF">L195_g014794</name>
</gene>
<name>A0A2K3PRY9_TRIPR</name>
<evidence type="ECO:0000313" key="3">
    <source>
        <dbReference type="Proteomes" id="UP000236291"/>
    </source>
</evidence>
<evidence type="ECO:0000313" key="2">
    <source>
        <dbReference type="EMBL" id="PNY18037.1"/>
    </source>
</evidence>
<feature type="compositionally biased region" description="Acidic residues" evidence="1">
    <location>
        <begin position="147"/>
        <end position="169"/>
    </location>
</feature>
<feature type="region of interest" description="Disordered" evidence="1">
    <location>
        <begin position="187"/>
        <end position="223"/>
    </location>
</feature>
<dbReference type="EMBL" id="ASHM01009894">
    <property type="protein sequence ID" value="PNY18037.1"/>
    <property type="molecule type" value="Genomic_DNA"/>
</dbReference>
<dbReference type="InterPro" id="IPR010770">
    <property type="entry name" value="Ecd"/>
</dbReference>
<sequence length="291" mass="32633">DLMSAPLRRIDEILALPYSVDGFKAQEVPPSDDDSSLYNGEEELNSALMERQKEMEFYDLKHKSKGKEKKGQTTGSNADAFDPSDVVKSMREFVDMVSSYEGAEAPDDRNKEVDLDVDQFLKEMESVMKCPGEAANSNIEEGSSSDLDFDDSDDESDGIESAEDNDEEDTFMRPYSDAMNEELKETTLQKSFVRADEQIPKKDGGTSHAAEDMDNDFSPVDVDGSLQVKNQDLFSQKKRSLCLLQWSKGLLKDSSPIQPVNLYAIMPNRTTSSWLSQYKLQHTNQPGSLED</sequence>
<feature type="region of interest" description="Disordered" evidence="1">
    <location>
        <begin position="126"/>
        <end position="171"/>
    </location>
</feature>
<feature type="compositionally biased region" description="Basic and acidic residues" evidence="1">
    <location>
        <begin position="187"/>
        <end position="211"/>
    </location>
</feature>
<dbReference type="Proteomes" id="UP000236291">
    <property type="component" value="Unassembled WGS sequence"/>
</dbReference>
<dbReference type="Pfam" id="PF07093">
    <property type="entry name" value="SGT1"/>
    <property type="match status" value="1"/>
</dbReference>
<proteinExistence type="predicted"/>
<feature type="non-terminal residue" evidence="2">
    <location>
        <position position="1"/>
    </location>
</feature>
<accession>A0A2K3PRY9</accession>
<organism evidence="2 3">
    <name type="scientific">Trifolium pratense</name>
    <name type="common">Red clover</name>
    <dbReference type="NCBI Taxonomy" id="57577"/>
    <lineage>
        <taxon>Eukaryota</taxon>
        <taxon>Viridiplantae</taxon>
        <taxon>Streptophyta</taxon>
        <taxon>Embryophyta</taxon>
        <taxon>Tracheophyta</taxon>
        <taxon>Spermatophyta</taxon>
        <taxon>Magnoliopsida</taxon>
        <taxon>eudicotyledons</taxon>
        <taxon>Gunneridae</taxon>
        <taxon>Pentapetalae</taxon>
        <taxon>rosids</taxon>
        <taxon>fabids</taxon>
        <taxon>Fabales</taxon>
        <taxon>Fabaceae</taxon>
        <taxon>Papilionoideae</taxon>
        <taxon>50 kb inversion clade</taxon>
        <taxon>NPAAA clade</taxon>
        <taxon>Hologalegina</taxon>
        <taxon>IRL clade</taxon>
        <taxon>Trifolieae</taxon>
        <taxon>Trifolium</taxon>
    </lineage>
</organism>
<reference evidence="2 3" key="1">
    <citation type="journal article" date="2014" name="Am. J. Bot.">
        <title>Genome assembly and annotation for red clover (Trifolium pratense; Fabaceae).</title>
        <authorList>
            <person name="Istvanek J."/>
            <person name="Jaros M."/>
            <person name="Krenek A."/>
            <person name="Repkova J."/>
        </authorList>
    </citation>
    <scope>NUCLEOTIDE SEQUENCE [LARGE SCALE GENOMIC DNA]</scope>
    <source>
        <strain evidence="3">cv. Tatra</strain>
        <tissue evidence="2">Young leaves</tissue>
    </source>
</reference>